<dbReference type="AlphaFoldDB" id="A0A4Y7REN6"/>
<dbReference type="InterPro" id="IPR003743">
    <property type="entry name" value="Zf-RING_7"/>
</dbReference>
<comment type="caution">
    <text evidence="4">The sequence shown here is derived from an EMBL/GenBank/DDBJ whole genome shotgun (WGS) entry which is preliminary data.</text>
</comment>
<evidence type="ECO:0000313" key="5">
    <source>
        <dbReference type="Proteomes" id="UP000298324"/>
    </source>
</evidence>
<dbReference type="Pfam" id="PF24481">
    <property type="entry name" value="CT398_CC"/>
    <property type="match status" value="1"/>
</dbReference>
<reference evidence="4 5" key="1">
    <citation type="journal article" date="2018" name="Environ. Microbiol.">
        <title>Novel energy conservation strategies and behaviour of Pelotomaculum schinkii driving syntrophic propionate catabolism.</title>
        <authorList>
            <person name="Hidalgo-Ahumada C.A.P."/>
            <person name="Nobu M.K."/>
            <person name="Narihiro T."/>
            <person name="Tamaki H."/>
            <person name="Liu W.T."/>
            <person name="Kamagata Y."/>
            <person name="Stams A.J.M."/>
            <person name="Imachi H."/>
            <person name="Sousa D.Z."/>
        </authorList>
    </citation>
    <scope>NUCLEOTIDE SEQUENCE [LARGE SCALE GENOMIC DNA]</scope>
    <source>
        <strain evidence="4 5">HH</strain>
    </source>
</reference>
<feature type="domain" description="C4-type zinc ribbon" evidence="2">
    <location>
        <begin position="201"/>
        <end position="232"/>
    </location>
</feature>
<keyword evidence="1" id="KW-0175">Coiled coil</keyword>
<accession>A0A4Y7REN6</accession>
<feature type="coiled-coil region" evidence="1">
    <location>
        <begin position="33"/>
        <end position="81"/>
    </location>
</feature>
<dbReference type="InterPro" id="IPR052376">
    <property type="entry name" value="Oxidative_Scav/Glycosyltrans"/>
</dbReference>
<dbReference type="Proteomes" id="UP000298324">
    <property type="component" value="Unassembled WGS sequence"/>
</dbReference>
<dbReference type="InterPro" id="IPR056003">
    <property type="entry name" value="CT398_CC_hairpin"/>
</dbReference>
<dbReference type="RefSeq" id="WP_190239140.1">
    <property type="nucleotide sequence ID" value="NZ_QFGA01000001.1"/>
</dbReference>
<evidence type="ECO:0000313" key="4">
    <source>
        <dbReference type="EMBL" id="TEB07172.1"/>
    </source>
</evidence>
<gene>
    <name evidence="4" type="ORF">Psch_00715</name>
</gene>
<proteinExistence type="predicted"/>
<dbReference type="Gene3D" id="1.10.287.1490">
    <property type="match status" value="1"/>
</dbReference>
<dbReference type="PANTHER" id="PTHR39082">
    <property type="entry name" value="PHOSPHOLIPASE C-BETA-2-RELATED"/>
    <property type="match status" value="1"/>
</dbReference>
<sequence length="236" mass="27355">MLDLKPLWEIQLLDSQRKALEIKLKEGQISKDLKALRSEIEQGRADFDKLKEKYNSLKKELKKKEMDAAAATEQVDHLGQKLYSGTITNIKEINTSKIKLDSLKSVVNKTEDEILNIMEHLDSLRAQLEKKSVELNKKADEFRKMHGTYLANQQKIKSVLAQLPLSRQKILDKLDINLWNKYQEMKKRFNDPLAKVEKGICLGCRMGVPFNDLRLLKHGADLVYCSNCGRLLFWER</sequence>
<feature type="domain" description="CT398-like coiled coil hairpin" evidence="3">
    <location>
        <begin position="11"/>
        <end position="188"/>
    </location>
</feature>
<dbReference type="Pfam" id="PF02591">
    <property type="entry name" value="Zn_ribbon_9"/>
    <property type="match status" value="1"/>
</dbReference>
<keyword evidence="5" id="KW-1185">Reference proteome</keyword>
<protein>
    <submittedName>
        <fullName evidence="4">Putative zinc ribbon domain protein</fullName>
    </submittedName>
</protein>
<dbReference type="EMBL" id="QFGA01000001">
    <property type="protein sequence ID" value="TEB07172.1"/>
    <property type="molecule type" value="Genomic_DNA"/>
</dbReference>
<feature type="coiled-coil region" evidence="1">
    <location>
        <begin position="107"/>
        <end position="145"/>
    </location>
</feature>
<name>A0A4Y7REN6_9FIRM</name>
<evidence type="ECO:0000256" key="1">
    <source>
        <dbReference type="SAM" id="Coils"/>
    </source>
</evidence>
<organism evidence="4 5">
    <name type="scientific">Pelotomaculum schinkii</name>
    <dbReference type="NCBI Taxonomy" id="78350"/>
    <lineage>
        <taxon>Bacteria</taxon>
        <taxon>Bacillati</taxon>
        <taxon>Bacillota</taxon>
        <taxon>Clostridia</taxon>
        <taxon>Eubacteriales</taxon>
        <taxon>Desulfotomaculaceae</taxon>
        <taxon>Pelotomaculum</taxon>
    </lineage>
</organism>
<evidence type="ECO:0000259" key="3">
    <source>
        <dbReference type="Pfam" id="PF24481"/>
    </source>
</evidence>
<dbReference type="PANTHER" id="PTHR39082:SF1">
    <property type="entry name" value="SCAVENGER RECEPTOR CLASS A MEMBER 3"/>
    <property type="match status" value="1"/>
</dbReference>
<evidence type="ECO:0000259" key="2">
    <source>
        <dbReference type="Pfam" id="PF02591"/>
    </source>
</evidence>